<organism evidence="1 2">
    <name type="scientific">Cryptolaemus montrouzieri</name>
    <dbReference type="NCBI Taxonomy" id="559131"/>
    <lineage>
        <taxon>Eukaryota</taxon>
        <taxon>Metazoa</taxon>
        <taxon>Ecdysozoa</taxon>
        <taxon>Arthropoda</taxon>
        <taxon>Hexapoda</taxon>
        <taxon>Insecta</taxon>
        <taxon>Pterygota</taxon>
        <taxon>Neoptera</taxon>
        <taxon>Endopterygota</taxon>
        <taxon>Coleoptera</taxon>
        <taxon>Polyphaga</taxon>
        <taxon>Cucujiformia</taxon>
        <taxon>Coccinelloidea</taxon>
        <taxon>Coccinellidae</taxon>
        <taxon>Scymninae</taxon>
        <taxon>Scymnini</taxon>
        <taxon>Cryptolaemus</taxon>
    </lineage>
</organism>
<proteinExistence type="predicted"/>
<comment type="caution">
    <text evidence="1">The sequence shown here is derived from an EMBL/GenBank/DDBJ whole genome shotgun (WGS) entry which is preliminary data.</text>
</comment>
<dbReference type="Proteomes" id="UP001516400">
    <property type="component" value="Unassembled WGS sequence"/>
</dbReference>
<evidence type="ECO:0000313" key="1">
    <source>
        <dbReference type="EMBL" id="KAL3265596.1"/>
    </source>
</evidence>
<dbReference type="EMBL" id="JABFTP020000001">
    <property type="protein sequence ID" value="KAL3265596.1"/>
    <property type="molecule type" value="Genomic_DNA"/>
</dbReference>
<gene>
    <name evidence="1" type="ORF">HHI36_009801</name>
</gene>
<evidence type="ECO:0000313" key="2">
    <source>
        <dbReference type="Proteomes" id="UP001516400"/>
    </source>
</evidence>
<dbReference type="AlphaFoldDB" id="A0ABD2MGU0"/>
<name>A0ABD2MGU0_9CUCU</name>
<protein>
    <submittedName>
        <fullName evidence="1">Uncharacterized protein</fullName>
    </submittedName>
</protein>
<reference evidence="1 2" key="1">
    <citation type="journal article" date="2021" name="BMC Biol.">
        <title>Horizontally acquired antibacterial genes associated with adaptive radiation of ladybird beetles.</title>
        <authorList>
            <person name="Li H.S."/>
            <person name="Tang X.F."/>
            <person name="Huang Y.H."/>
            <person name="Xu Z.Y."/>
            <person name="Chen M.L."/>
            <person name="Du X.Y."/>
            <person name="Qiu B.Y."/>
            <person name="Chen P.T."/>
            <person name="Zhang W."/>
            <person name="Slipinski A."/>
            <person name="Escalona H.E."/>
            <person name="Waterhouse R.M."/>
            <person name="Zwick A."/>
            <person name="Pang H."/>
        </authorList>
    </citation>
    <scope>NUCLEOTIDE SEQUENCE [LARGE SCALE GENOMIC DNA]</scope>
    <source>
        <strain evidence="1">SYSU2018</strain>
    </source>
</reference>
<accession>A0ABD2MGU0</accession>
<sequence length="99" mass="11889">MIRRNQEEHYRKFAENVIDKNKNLKCLRKKEEKHQIVALKDGSGIEIRNRNEIIEVTKQYYKNLYNTQIEQPRTSTNTEVLNFGSEDTPVINEEEFLYI</sequence>
<keyword evidence="2" id="KW-1185">Reference proteome</keyword>